<dbReference type="EMBL" id="JACDXW010000003">
    <property type="protein sequence ID" value="MCB5363526.1"/>
    <property type="molecule type" value="Genomic_DNA"/>
</dbReference>
<dbReference type="Gene3D" id="1.10.260.40">
    <property type="entry name" value="lambda repressor-like DNA-binding domains"/>
    <property type="match status" value="1"/>
</dbReference>
<proteinExistence type="predicted"/>
<evidence type="ECO:0000313" key="3">
    <source>
        <dbReference type="Proteomes" id="UP000776983"/>
    </source>
</evidence>
<dbReference type="SMART" id="SM00530">
    <property type="entry name" value="HTH_XRE"/>
    <property type="match status" value="1"/>
</dbReference>
<dbReference type="Gene3D" id="3.30.450.180">
    <property type="match status" value="1"/>
</dbReference>
<feature type="domain" description="HTH cro/C1-type" evidence="1">
    <location>
        <begin position="22"/>
        <end position="94"/>
    </location>
</feature>
<name>A0ABS8CBX3_9BURK</name>
<reference evidence="2 3" key="1">
    <citation type="submission" date="2020-07" db="EMBL/GenBank/DDBJ databases">
        <title>Pusillimonas sp. nov., isolated from poultry manure in Taiwan.</title>
        <authorList>
            <person name="Lin S.-Y."/>
            <person name="Tang Y.-S."/>
            <person name="Young C.-C."/>
        </authorList>
    </citation>
    <scope>NUCLEOTIDE SEQUENCE [LARGE SCALE GENOMIC DNA]</scope>
    <source>
        <strain evidence="2 3">CC-YST705</strain>
    </source>
</reference>
<dbReference type="InterPro" id="IPR010982">
    <property type="entry name" value="Lambda_DNA-bd_dom_sf"/>
</dbReference>
<evidence type="ECO:0000259" key="1">
    <source>
        <dbReference type="SMART" id="SM00530"/>
    </source>
</evidence>
<accession>A0ABS8CBX3</accession>
<protein>
    <submittedName>
        <fullName evidence="2">Helix-turn-helix domain-containing protein</fullName>
    </submittedName>
</protein>
<evidence type="ECO:0000313" key="2">
    <source>
        <dbReference type="EMBL" id="MCB5363526.1"/>
    </source>
</evidence>
<sequence length="269" mass="30463">MTTHDNKEDGHGLARRRDLAEFLRAVRARVAPASVGLPAGGRRRTPGLRREEVAQLAGISVTWYTWMEQGREISVSPAVLARLASVLQLTRAERHYLFDLAESTDPEPPKDDETRLPTGLDACVQSIVAPAYILDRCWNVLARNPAMLDLFDGWPDRDPQPNLLRYIFLDEAARHLVSDWDTRAQRVIAEFRADVAAYADDAPVQALVDELMDSSPLFAQGWTRRAVVEREGGLRVFNHPQHGELRFQQFTFRLAIRPDCKLVMLPRES</sequence>
<dbReference type="PANTHER" id="PTHR35010">
    <property type="entry name" value="BLL4672 PROTEIN-RELATED"/>
    <property type="match status" value="1"/>
</dbReference>
<dbReference type="Proteomes" id="UP000776983">
    <property type="component" value="Unassembled WGS sequence"/>
</dbReference>
<dbReference type="InterPro" id="IPR001387">
    <property type="entry name" value="Cro/C1-type_HTH"/>
</dbReference>
<dbReference type="InterPro" id="IPR041413">
    <property type="entry name" value="MLTR_LBD"/>
</dbReference>
<dbReference type="PANTHER" id="PTHR35010:SF2">
    <property type="entry name" value="BLL4672 PROTEIN"/>
    <property type="match status" value="1"/>
</dbReference>
<dbReference type="RefSeq" id="WP_226953871.1">
    <property type="nucleotide sequence ID" value="NZ_JACDXW010000003.1"/>
</dbReference>
<keyword evidence="3" id="KW-1185">Reference proteome</keyword>
<dbReference type="Pfam" id="PF17765">
    <property type="entry name" value="MLTR_LBD"/>
    <property type="match status" value="1"/>
</dbReference>
<dbReference type="CDD" id="cd00093">
    <property type="entry name" value="HTH_XRE"/>
    <property type="match status" value="1"/>
</dbReference>
<comment type="caution">
    <text evidence="2">The sequence shown here is derived from an EMBL/GenBank/DDBJ whole genome shotgun (WGS) entry which is preliminary data.</text>
</comment>
<dbReference type="SUPFAM" id="SSF47413">
    <property type="entry name" value="lambda repressor-like DNA-binding domains"/>
    <property type="match status" value="1"/>
</dbReference>
<gene>
    <name evidence="2" type="ORF">H0484_07165</name>
</gene>
<organism evidence="2 3">
    <name type="scientific">Mesopusillimonas faecipullorum</name>
    <dbReference type="NCBI Taxonomy" id="2755040"/>
    <lineage>
        <taxon>Bacteria</taxon>
        <taxon>Pseudomonadati</taxon>
        <taxon>Pseudomonadota</taxon>
        <taxon>Betaproteobacteria</taxon>
        <taxon>Burkholderiales</taxon>
        <taxon>Alcaligenaceae</taxon>
        <taxon>Mesopusillimonas</taxon>
    </lineage>
</organism>
<dbReference type="Pfam" id="PF13560">
    <property type="entry name" value="HTH_31"/>
    <property type="match status" value="1"/>
</dbReference>